<dbReference type="Pfam" id="PF06197">
    <property type="entry name" value="DUF998"/>
    <property type="match status" value="1"/>
</dbReference>
<gene>
    <name evidence="2" type="ORF">ACFSXZ_15205</name>
</gene>
<keyword evidence="3" id="KW-1185">Reference proteome</keyword>
<feature type="transmembrane region" description="Helical" evidence="1">
    <location>
        <begin position="102"/>
        <end position="125"/>
    </location>
</feature>
<dbReference type="RefSeq" id="WP_378265625.1">
    <property type="nucleotide sequence ID" value="NZ_JBHUKR010000007.1"/>
</dbReference>
<keyword evidence="1" id="KW-1133">Transmembrane helix</keyword>
<name>A0ABW5FRN0_9PSEU</name>
<feature type="transmembrane region" description="Helical" evidence="1">
    <location>
        <begin position="68"/>
        <end position="90"/>
    </location>
</feature>
<keyword evidence="1" id="KW-0472">Membrane</keyword>
<protein>
    <submittedName>
        <fullName evidence="2">DUF998 domain-containing protein</fullName>
    </submittedName>
</protein>
<evidence type="ECO:0000313" key="2">
    <source>
        <dbReference type="EMBL" id="MFD2417675.1"/>
    </source>
</evidence>
<sequence length="246" mass="26161">MDNDIAKTDESDQTDKAARRNKVMRRWARFAVVANVIFSLCWLLAAVWQGPAYSSVAHTISDMYAVGAPGAAFLIVFFTLCGAVVMWFAYRSLWPSLREAGWPAKVGVILVAVSIFGLGDLLSLFEQEGCRLADAGCTTELQTANFGGATDATLSTLGVFALMIGGFFLYMAMNRLPEWKSWARPALYVTIAFLVIFLLDGVLGGAGVGGLLERAIALSGAAALSALAIGVLRRTKKAAVPAKAAA</sequence>
<dbReference type="InterPro" id="IPR009339">
    <property type="entry name" value="DUF998"/>
</dbReference>
<feature type="transmembrane region" description="Helical" evidence="1">
    <location>
        <begin position="215"/>
        <end position="232"/>
    </location>
</feature>
<feature type="transmembrane region" description="Helical" evidence="1">
    <location>
        <begin position="27"/>
        <end position="48"/>
    </location>
</feature>
<evidence type="ECO:0000256" key="1">
    <source>
        <dbReference type="SAM" id="Phobius"/>
    </source>
</evidence>
<accession>A0ABW5FRN0</accession>
<evidence type="ECO:0000313" key="3">
    <source>
        <dbReference type="Proteomes" id="UP001597417"/>
    </source>
</evidence>
<feature type="transmembrane region" description="Helical" evidence="1">
    <location>
        <begin position="185"/>
        <end position="209"/>
    </location>
</feature>
<dbReference type="Proteomes" id="UP001597417">
    <property type="component" value="Unassembled WGS sequence"/>
</dbReference>
<proteinExistence type="predicted"/>
<reference evidence="3" key="1">
    <citation type="journal article" date="2019" name="Int. J. Syst. Evol. Microbiol.">
        <title>The Global Catalogue of Microorganisms (GCM) 10K type strain sequencing project: providing services to taxonomists for standard genome sequencing and annotation.</title>
        <authorList>
            <consortium name="The Broad Institute Genomics Platform"/>
            <consortium name="The Broad Institute Genome Sequencing Center for Infectious Disease"/>
            <person name="Wu L."/>
            <person name="Ma J."/>
        </authorList>
    </citation>
    <scope>NUCLEOTIDE SEQUENCE [LARGE SCALE GENOMIC DNA]</scope>
    <source>
        <strain evidence="3">CGMCC 4.7645</strain>
    </source>
</reference>
<keyword evidence="1" id="KW-0812">Transmembrane</keyword>
<dbReference type="EMBL" id="JBHUKR010000007">
    <property type="protein sequence ID" value="MFD2417675.1"/>
    <property type="molecule type" value="Genomic_DNA"/>
</dbReference>
<comment type="caution">
    <text evidence="2">The sequence shown here is derived from an EMBL/GenBank/DDBJ whole genome shotgun (WGS) entry which is preliminary data.</text>
</comment>
<organism evidence="2 3">
    <name type="scientific">Amycolatopsis pigmentata</name>
    <dbReference type="NCBI Taxonomy" id="450801"/>
    <lineage>
        <taxon>Bacteria</taxon>
        <taxon>Bacillati</taxon>
        <taxon>Actinomycetota</taxon>
        <taxon>Actinomycetes</taxon>
        <taxon>Pseudonocardiales</taxon>
        <taxon>Pseudonocardiaceae</taxon>
        <taxon>Amycolatopsis</taxon>
    </lineage>
</organism>
<feature type="transmembrane region" description="Helical" evidence="1">
    <location>
        <begin position="152"/>
        <end position="173"/>
    </location>
</feature>